<organism evidence="1 2">
    <name type="scientific">Cupriavidus oxalaticus</name>
    <dbReference type="NCBI Taxonomy" id="96344"/>
    <lineage>
        <taxon>Bacteria</taxon>
        <taxon>Pseudomonadati</taxon>
        <taxon>Pseudomonadota</taxon>
        <taxon>Betaproteobacteria</taxon>
        <taxon>Burkholderiales</taxon>
        <taxon>Burkholderiaceae</taxon>
        <taxon>Cupriavidus</taxon>
    </lineage>
</organism>
<reference evidence="2" key="1">
    <citation type="submission" date="2018-01" db="EMBL/GenBank/DDBJ databases">
        <authorList>
            <person name="Gaut B.S."/>
            <person name="Morton B.R."/>
            <person name="Clegg M.T."/>
            <person name="Duvall M.R."/>
        </authorList>
    </citation>
    <scope>NUCLEOTIDE SEQUENCE [LARGE SCALE GENOMIC DNA]</scope>
</reference>
<sequence length="40" mass="4785">MRLGLATNAARHLRSRLRLANTYPHRYLTNRSHRQPDSFH</sequence>
<protein>
    <submittedName>
        <fullName evidence="1">Uncharacterized protein</fullName>
    </submittedName>
</protein>
<accession>A0A375FP15</accession>
<dbReference type="EMBL" id="OGUS01000084">
    <property type="protein sequence ID" value="SPC07646.1"/>
    <property type="molecule type" value="Genomic_DNA"/>
</dbReference>
<evidence type="ECO:0000313" key="2">
    <source>
        <dbReference type="Proteomes" id="UP000256862"/>
    </source>
</evidence>
<evidence type="ECO:0000313" key="1">
    <source>
        <dbReference type="EMBL" id="SPC07646.1"/>
    </source>
</evidence>
<proteinExistence type="predicted"/>
<gene>
    <name evidence="1" type="ORF">CO2235_U770088</name>
</gene>
<name>A0A375FP15_9BURK</name>
<dbReference type="Proteomes" id="UP000256862">
    <property type="component" value="Unassembled WGS sequence"/>
</dbReference>
<comment type="caution">
    <text evidence="1">The sequence shown here is derived from an EMBL/GenBank/DDBJ whole genome shotgun (WGS) entry which is preliminary data.</text>
</comment>
<dbReference type="AlphaFoldDB" id="A0A375FP15"/>